<name>A0A3Q9BII6_9LACT</name>
<evidence type="ECO:0008006" key="4">
    <source>
        <dbReference type="Google" id="ProtNLM"/>
    </source>
</evidence>
<dbReference type="EMBL" id="CP034465">
    <property type="protein sequence ID" value="AZP03192.1"/>
    <property type="molecule type" value="Genomic_DNA"/>
</dbReference>
<keyword evidence="3" id="KW-1185">Reference proteome</keyword>
<reference evidence="1" key="3">
    <citation type="journal article" date="2020" name="Int. J. Syst. Evol. Microbiol.">
        <title>Jeotgalibaca ciconiae sp. nov., isolated from the faeces of an Oriental stork.</title>
        <authorList>
            <person name="Lee S.Y."/>
            <person name="Kang W."/>
            <person name="Kim P.S."/>
            <person name="Kim H.S."/>
            <person name="Sung H."/>
            <person name="Shin N.R."/>
            <person name="Yun J.H."/>
            <person name="Lee J.Y."/>
            <person name="Lee J.Y."/>
            <person name="Jung M.J."/>
            <person name="Jeong Y.S."/>
            <person name="Tak E.J."/>
            <person name="Han J.E."/>
            <person name="Hyun D.W."/>
            <person name="Kang M.S."/>
            <person name="Lee K.E."/>
            <person name="Lee B.H."/>
            <person name="Bae J.W."/>
        </authorList>
    </citation>
    <scope>NUCLEOTIDE SEQUENCE</scope>
    <source>
        <strain evidence="1">H21T32</strain>
    </source>
</reference>
<dbReference type="EMBL" id="CP034465">
    <property type="protein sequence ID" value="AZP05596.1"/>
    <property type="molecule type" value="Genomic_DNA"/>
</dbReference>
<accession>A0A3Q9BII6</accession>
<dbReference type="RefSeq" id="WP_126108294.1">
    <property type="nucleotide sequence ID" value="NZ_CP034465.1"/>
</dbReference>
<protein>
    <recommendedName>
        <fullName evidence="4">YokE-like PH domain-containing protein</fullName>
    </recommendedName>
</protein>
<dbReference type="AlphaFoldDB" id="A0A3Q9BII6"/>
<sequence length="145" mass="16470">MNAETWEENIESFIKEINSDIRINHNYIYGYTDASLMASLAYGNLSVLAMEYFIVVFAGDQLLLLDLNMGGSLTGEYAVIPYSDIQSFKVRKGILQYIITIELVGEPTRLKFKCNRKMLNAQMMGMGWQKENLDFMASQGWDGLA</sequence>
<evidence type="ECO:0000313" key="1">
    <source>
        <dbReference type="EMBL" id="AZP03192.1"/>
    </source>
</evidence>
<evidence type="ECO:0000313" key="2">
    <source>
        <dbReference type="EMBL" id="AZP05596.1"/>
    </source>
</evidence>
<organism evidence="1 3">
    <name type="scientific">Jeotgalibaca ciconiae</name>
    <dbReference type="NCBI Taxonomy" id="2496265"/>
    <lineage>
        <taxon>Bacteria</taxon>
        <taxon>Bacillati</taxon>
        <taxon>Bacillota</taxon>
        <taxon>Bacilli</taxon>
        <taxon>Lactobacillales</taxon>
        <taxon>Carnobacteriaceae</taxon>
        <taxon>Jeotgalibaca</taxon>
    </lineage>
</organism>
<evidence type="ECO:0000313" key="3">
    <source>
        <dbReference type="Proteomes" id="UP000273326"/>
    </source>
</evidence>
<dbReference type="Proteomes" id="UP000273326">
    <property type="component" value="Chromosome"/>
</dbReference>
<reference evidence="1" key="2">
    <citation type="submission" date="2018-12" db="EMBL/GenBank/DDBJ databases">
        <authorList>
            <person name="Bae J.-W."/>
            <person name="Lee S.-Y."/>
        </authorList>
    </citation>
    <scope>NUCLEOTIDE SEQUENCE</scope>
    <source>
        <strain evidence="1">H21T32</strain>
    </source>
</reference>
<gene>
    <name evidence="1" type="ORF">EJN90_00095</name>
    <name evidence="2" type="ORF">EJN90_13670</name>
</gene>
<reference evidence="3" key="1">
    <citation type="submission" date="2018-12" db="EMBL/GenBank/DDBJ databases">
        <title>Complete genome sequencing of Jeotgalibaca sp. H21T32.</title>
        <authorList>
            <person name="Bae J.-W."/>
            <person name="Lee S.-Y."/>
        </authorList>
    </citation>
    <scope>NUCLEOTIDE SEQUENCE [LARGE SCALE GENOMIC DNA]</scope>
    <source>
        <strain evidence="3">H21T32</strain>
    </source>
</reference>
<proteinExistence type="predicted"/>
<dbReference type="KEGG" id="jeh:EJN90_13670"/>
<dbReference type="KEGG" id="jeh:EJN90_00095"/>
<dbReference type="OrthoDB" id="2156370at2"/>